<evidence type="ECO:0000256" key="2">
    <source>
        <dbReference type="ARBA" id="ARBA00021911"/>
    </source>
</evidence>
<keyword evidence="8" id="KW-0732">Signal</keyword>
<feature type="compositionally biased region" description="Low complexity" evidence="7">
    <location>
        <begin position="227"/>
        <end position="269"/>
    </location>
</feature>
<evidence type="ECO:0000256" key="3">
    <source>
        <dbReference type="ARBA" id="ARBA00022522"/>
    </source>
</evidence>
<organism evidence="9 10">
    <name type="scientific">Chaetoceros tenuissimus</name>
    <dbReference type="NCBI Taxonomy" id="426638"/>
    <lineage>
        <taxon>Eukaryota</taxon>
        <taxon>Sar</taxon>
        <taxon>Stramenopiles</taxon>
        <taxon>Ochrophyta</taxon>
        <taxon>Bacillariophyta</taxon>
        <taxon>Coscinodiscophyceae</taxon>
        <taxon>Chaetocerotophycidae</taxon>
        <taxon>Chaetocerotales</taxon>
        <taxon>Chaetocerotaceae</taxon>
        <taxon>Chaetoceros</taxon>
    </lineage>
</organism>
<feature type="compositionally biased region" description="Low complexity" evidence="7">
    <location>
        <begin position="317"/>
        <end position="337"/>
    </location>
</feature>
<reference evidence="9 10" key="1">
    <citation type="journal article" date="2021" name="Sci. Rep.">
        <title>The genome of the diatom Chaetoceros tenuissimus carries an ancient integrated fragment of an extant virus.</title>
        <authorList>
            <person name="Hongo Y."/>
            <person name="Kimura K."/>
            <person name="Takaki Y."/>
            <person name="Yoshida Y."/>
            <person name="Baba S."/>
            <person name="Kobayashi G."/>
            <person name="Nagasaki K."/>
            <person name="Hano T."/>
            <person name="Tomaru Y."/>
        </authorList>
    </citation>
    <scope>NUCLEOTIDE SEQUENCE [LARGE SCALE GENOMIC DNA]</scope>
    <source>
        <strain evidence="9 10">NIES-3715</strain>
    </source>
</reference>
<sequence>MKILKLSSLYLLSLAQTTFTYAQDDVCSCSPSIYKWTLDFSSSCSYTGFPDPDGSIGIEIGPDEGVRDASCQITMENQLTSEAFMTPVKVTGYQIIEQDASATALKTVSESDLELTDGAIIEYTSFTTMAGLEVEDYPFFLFVIVFAENANGEEIQLETLVKFSGTCALEVFGNGDTIGWLKFEGSVPAQDQYCGISSEAPSFLPSSSPTSSPTASPTASPTPNPTNSPSVSPSASPSVSPSIEDSSVPTETPSASPSVSPSIEDSSVPTETPSVRPTFMPSPSPSKVASDIPSSSPTTSSPSVKPSPMPSFEGSAPPTTSQIPTISPSKTPTLIPTNSPSKNPTDSPAHSIPIATPVSIPSQAPSSKPSSSGFSKGKGGKSSKSLKSKNGKSSKATKGKKSKSIKGIHKHANGDEWEDVDGDWEYPLHSKGSSHKKTRQLRA</sequence>
<comment type="function">
    <text evidence="5">In the vertebrate host, binds to highly sulfated heparan sulfate proteoglycans (HSPGs) on the surface of host hepatocytes and is required for sporozoite invasion of the host hepatocytes.</text>
</comment>
<feature type="chain" id="PRO_5042258883" description="Circumsporozoite protein" evidence="8">
    <location>
        <begin position="23"/>
        <end position="443"/>
    </location>
</feature>
<name>A0AAD3CZB3_9STRA</name>
<dbReference type="PANTHER" id="PTHR44826:SF3">
    <property type="entry name" value="SPORE COAT PROTEIN SP85"/>
    <property type="match status" value="1"/>
</dbReference>
<feature type="compositionally biased region" description="Low complexity" evidence="7">
    <location>
        <begin position="198"/>
        <end position="219"/>
    </location>
</feature>
<keyword evidence="3" id="KW-0748">Sporozoite</keyword>
<evidence type="ECO:0000256" key="4">
    <source>
        <dbReference type="ARBA" id="ARBA00022737"/>
    </source>
</evidence>
<feature type="compositionally biased region" description="Acidic residues" evidence="7">
    <location>
        <begin position="415"/>
        <end position="424"/>
    </location>
</feature>
<evidence type="ECO:0000256" key="1">
    <source>
        <dbReference type="ARBA" id="ARBA00006241"/>
    </source>
</evidence>
<evidence type="ECO:0000256" key="5">
    <source>
        <dbReference type="ARBA" id="ARBA00033726"/>
    </source>
</evidence>
<keyword evidence="4" id="KW-0677">Repeat</keyword>
<feature type="region of interest" description="Disordered" evidence="7">
    <location>
        <begin position="198"/>
        <end position="443"/>
    </location>
</feature>
<dbReference type="PRINTS" id="PR01217">
    <property type="entry name" value="PRICHEXTENSN"/>
</dbReference>
<dbReference type="EMBL" id="BLLK01000047">
    <property type="protein sequence ID" value="GFH53775.1"/>
    <property type="molecule type" value="Genomic_DNA"/>
</dbReference>
<feature type="compositionally biased region" description="Polar residues" evidence="7">
    <location>
        <begin position="338"/>
        <end position="348"/>
    </location>
</feature>
<dbReference type="Proteomes" id="UP001054902">
    <property type="component" value="Unassembled WGS sequence"/>
</dbReference>
<dbReference type="InterPro" id="IPR051860">
    <property type="entry name" value="Plasmodium_CSP_Invasion"/>
</dbReference>
<feature type="compositionally biased region" description="Basic residues" evidence="7">
    <location>
        <begin position="378"/>
        <end position="411"/>
    </location>
</feature>
<dbReference type="AlphaFoldDB" id="A0AAD3CZB3"/>
<evidence type="ECO:0000313" key="9">
    <source>
        <dbReference type="EMBL" id="GFH53775.1"/>
    </source>
</evidence>
<feature type="compositionally biased region" description="Low complexity" evidence="7">
    <location>
        <begin position="366"/>
        <end position="375"/>
    </location>
</feature>
<feature type="compositionally biased region" description="Basic residues" evidence="7">
    <location>
        <begin position="432"/>
        <end position="443"/>
    </location>
</feature>
<proteinExistence type="inferred from homology"/>
<evidence type="ECO:0000256" key="7">
    <source>
        <dbReference type="SAM" id="MobiDB-lite"/>
    </source>
</evidence>
<keyword evidence="10" id="KW-1185">Reference proteome</keyword>
<evidence type="ECO:0000256" key="8">
    <source>
        <dbReference type="SAM" id="SignalP"/>
    </source>
</evidence>
<gene>
    <name evidence="9" type="ORF">CTEN210_10251</name>
</gene>
<comment type="function">
    <text evidence="6">Essential sporozoite protein. In the mosquito vector, required for sporozoite development in the oocyst, migration through the vector hemolymph and entry into the vector salivary glands. In the vertebrate host, required for sporozoite migration through the host dermis and infection of host hepatocytes. Binds to highly sulfated heparan sulfate proteoglycans (HSPGs) on the surface of host hepatocytes.</text>
</comment>
<comment type="caution">
    <text evidence="9">The sequence shown here is derived from an EMBL/GenBank/DDBJ whole genome shotgun (WGS) entry which is preliminary data.</text>
</comment>
<comment type="similarity">
    <text evidence="1">Belongs to the plasmodium circumsporozoite protein family.</text>
</comment>
<feature type="compositionally biased region" description="Low complexity" evidence="7">
    <location>
        <begin position="293"/>
        <end position="306"/>
    </location>
</feature>
<accession>A0AAD3CZB3</accession>
<evidence type="ECO:0000256" key="6">
    <source>
        <dbReference type="ARBA" id="ARBA00045806"/>
    </source>
</evidence>
<protein>
    <recommendedName>
        <fullName evidence="2">Circumsporozoite protein</fullName>
    </recommendedName>
</protein>
<dbReference type="PANTHER" id="PTHR44826">
    <property type="entry name" value="SPORE COAT PROTEIN SP85"/>
    <property type="match status" value="1"/>
</dbReference>
<evidence type="ECO:0000313" key="10">
    <source>
        <dbReference type="Proteomes" id="UP001054902"/>
    </source>
</evidence>
<feature type="signal peptide" evidence="8">
    <location>
        <begin position="1"/>
        <end position="22"/>
    </location>
</feature>